<keyword evidence="3" id="KW-1185">Reference proteome</keyword>
<dbReference type="Proteomes" id="UP001154312">
    <property type="component" value="Unassembled WGS sequence"/>
</dbReference>
<evidence type="ECO:0000313" key="3">
    <source>
        <dbReference type="Proteomes" id="UP001154312"/>
    </source>
</evidence>
<protein>
    <submittedName>
        <fullName evidence="2">Molybdenum cofactor cytidylyltransferase</fullName>
        <ecNumber evidence="2">2.7.7.76</ecNumber>
    </submittedName>
</protein>
<feature type="domain" description="MobA-like NTP transferase" evidence="1">
    <location>
        <begin position="4"/>
        <end position="162"/>
    </location>
</feature>
<dbReference type="AlphaFoldDB" id="A0A9X4JV66"/>
<sequence>MISGVVLAAGVSSRLGVPKQLLAYRGRSLIVHVVENLLMSQVDEVVVVLGNRAEQVMEVLAGYSIRTIINREFTAGQSTSLKAGLTALSSATRAALFVLGDQPLVNAQTINLLIDHYWLAGGIVAPYFNGKRGNPVLFDRDFFKEISFLSGDVGAREIIRKHPESLVKVNVTDSGVVFDVDTWGDYHALISDVND</sequence>
<name>A0A9X4JV66_9FIRM</name>
<reference evidence="2" key="1">
    <citation type="submission" date="2022-02" db="EMBL/GenBank/DDBJ databases">
        <authorList>
            <person name="Leng L."/>
        </authorList>
    </citation>
    <scope>NUCLEOTIDE SEQUENCE</scope>
    <source>
        <strain evidence="2">JI</strain>
    </source>
</reference>
<dbReference type="InterPro" id="IPR025877">
    <property type="entry name" value="MobA-like_NTP_Trfase"/>
</dbReference>
<proteinExistence type="predicted"/>
<dbReference type="RefSeq" id="WP_277441998.1">
    <property type="nucleotide sequence ID" value="NZ_JAKOAV010000001.1"/>
</dbReference>
<comment type="caution">
    <text evidence="2">The sequence shown here is derived from an EMBL/GenBank/DDBJ whole genome shotgun (WGS) entry which is preliminary data.</text>
</comment>
<dbReference type="Pfam" id="PF12804">
    <property type="entry name" value="NTP_transf_3"/>
    <property type="match status" value="1"/>
</dbReference>
<dbReference type="GO" id="GO:0061602">
    <property type="term" value="F:molybdenum cofactor cytidylyltransferase activity"/>
    <property type="evidence" value="ECO:0007669"/>
    <property type="project" value="UniProtKB-EC"/>
</dbReference>
<dbReference type="Gene3D" id="3.90.550.10">
    <property type="entry name" value="Spore Coat Polysaccharide Biosynthesis Protein SpsA, Chain A"/>
    <property type="match status" value="1"/>
</dbReference>
<dbReference type="EC" id="2.7.7.76" evidence="2"/>
<evidence type="ECO:0000313" key="2">
    <source>
        <dbReference type="EMBL" id="MDF9406852.1"/>
    </source>
</evidence>
<dbReference type="CDD" id="cd04182">
    <property type="entry name" value="GT_2_like_f"/>
    <property type="match status" value="1"/>
</dbReference>
<gene>
    <name evidence="2" type="primary">mocA</name>
    <name evidence="2" type="ORF">L7E55_00510</name>
</gene>
<dbReference type="NCBIfam" id="TIGR03310">
    <property type="entry name" value="matur_MocA_YgfJ"/>
    <property type="match status" value="1"/>
</dbReference>
<accession>A0A9X4JV66</accession>
<dbReference type="InterPro" id="IPR017696">
    <property type="entry name" value="Mo_hydrolase_YgfJ"/>
</dbReference>
<dbReference type="SUPFAM" id="SSF53448">
    <property type="entry name" value="Nucleotide-diphospho-sugar transferases"/>
    <property type="match status" value="1"/>
</dbReference>
<keyword evidence="2" id="KW-0548">Nucleotidyltransferase</keyword>
<organism evidence="2 3">
    <name type="scientific">Pelotomaculum isophthalicicum JI</name>
    <dbReference type="NCBI Taxonomy" id="947010"/>
    <lineage>
        <taxon>Bacteria</taxon>
        <taxon>Bacillati</taxon>
        <taxon>Bacillota</taxon>
        <taxon>Clostridia</taxon>
        <taxon>Eubacteriales</taxon>
        <taxon>Desulfotomaculaceae</taxon>
        <taxon>Pelotomaculum</taxon>
    </lineage>
</organism>
<evidence type="ECO:0000259" key="1">
    <source>
        <dbReference type="Pfam" id="PF12804"/>
    </source>
</evidence>
<dbReference type="InterPro" id="IPR029044">
    <property type="entry name" value="Nucleotide-diphossugar_trans"/>
</dbReference>
<dbReference type="EMBL" id="JAKOAV010000001">
    <property type="protein sequence ID" value="MDF9406852.1"/>
    <property type="molecule type" value="Genomic_DNA"/>
</dbReference>
<dbReference type="PANTHER" id="PTHR43777">
    <property type="entry name" value="MOLYBDENUM COFACTOR CYTIDYLYLTRANSFERASE"/>
    <property type="match status" value="1"/>
</dbReference>
<keyword evidence="2" id="KW-0808">Transferase</keyword>
<dbReference type="PANTHER" id="PTHR43777:SF1">
    <property type="entry name" value="MOLYBDENUM COFACTOR CYTIDYLYLTRANSFERASE"/>
    <property type="match status" value="1"/>
</dbReference>